<evidence type="ECO:0000313" key="2">
    <source>
        <dbReference type="EMBL" id="MCE2595318.1"/>
    </source>
</evidence>
<comment type="caution">
    <text evidence="2">The sequence shown here is derived from an EMBL/GenBank/DDBJ whole genome shotgun (WGS) entry which is preliminary data.</text>
</comment>
<sequence>MITVIVNAKVKCDFLNEYLEVASLLTKESRNRAGCVSYVFNQSVGNPLEFTLFEQWESQAHLDEHIKALIDLLGAPDPGGMLPAKLINFYESAEPKFYNSIE</sequence>
<dbReference type="RefSeq" id="WP_233052808.1">
    <property type="nucleotide sequence ID" value="NZ_JAIMJA010000010.1"/>
</dbReference>
<dbReference type="Pfam" id="PF03992">
    <property type="entry name" value="ABM"/>
    <property type="match status" value="1"/>
</dbReference>
<dbReference type="PROSITE" id="PS51725">
    <property type="entry name" value="ABM"/>
    <property type="match status" value="1"/>
</dbReference>
<dbReference type="SUPFAM" id="SSF54909">
    <property type="entry name" value="Dimeric alpha+beta barrel"/>
    <property type="match status" value="1"/>
</dbReference>
<keyword evidence="2" id="KW-0560">Oxidoreductase</keyword>
<dbReference type="Proteomes" id="UP001201273">
    <property type="component" value="Unassembled WGS sequence"/>
</dbReference>
<proteinExistence type="predicted"/>
<reference evidence="2 3" key="1">
    <citation type="journal article" date="2022" name="Environ. Microbiol. Rep.">
        <title>Eco-phylogenetic analyses reveal divergent evolution of vitamin B12 metabolism in the marine bacterial family 'Psychromonadaceae'.</title>
        <authorList>
            <person name="Jin X."/>
            <person name="Yang Y."/>
            <person name="Cao H."/>
            <person name="Gao B."/>
            <person name="Zhao Z."/>
        </authorList>
    </citation>
    <scope>NUCLEOTIDE SEQUENCE [LARGE SCALE GENOMIC DNA]</scope>
    <source>
        <strain evidence="2 3">MKS20</strain>
    </source>
</reference>
<dbReference type="Gene3D" id="3.30.70.100">
    <property type="match status" value="1"/>
</dbReference>
<evidence type="ECO:0000259" key="1">
    <source>
        <dbReference type="PROSITE" id="PS51725"/>
    </source>
</evidence>
<dbReference type="GO" id="GO:0004497">
    <property type="term" value="F:monooxygenase activity"/>
    <property type="evidence" value="ECO:0007669"/>
    <property type="project" value="UniProtKB-KW"/>
</dbReference>
<keyword evidence="2" id="KW-0503">Monooxygenase</keyword>
<organism evidence="2 3">
    <name type="scientific">Motilimonas cestriensis</name>
    <dbReference type="NCBI Taxonomy" id="2742685"/>
    <lineage>
        <taxon>Bacteria</taxon>
        <taxon>Pseudomonadati</taxon>
        <taxon>Pseudomonadota</taxon>
        <taxon>Gammaproteobacteria</taxon>
        <taxon>Alteromonadales</taxon>
        <taxon>Alteromonadales genera incertae sedis</taxon>
        <taxon>Motilimonas</taxon>
    </lineage>
</organism>
<accession>A0ABS8W9W8</accession>
<gene>
    <name evidence="2" type="ORF">K6Y31_10880</name>
</gene>
<feature type="domain" description="ABM" evidence="1">
    <location>
        <begin position="2"/>
        <end position="97"/>
    </location>
</feature>
<keyword evidence="3" id="KW-1185">Reference proteome</keyword>
<protein>
    <submittedName>
        <fullName evidence="2">Antibiotic biosynthesis monooxygenase</fullName>
    </submittedName>
</protein>
<dbReference type="InterPro" id="IPR007138">
    <property type="entry name" value="ABM_dom"/>
</dbReference>
<dbReference type="InterPro" id="IPR011008">
    <property type="entry name" value="Dimeric_a/b-barrel"/>
</dbReference>
<dbReference type="EMBL" id="JAIMJA010000010">
    <property type="protein sequence ID" value="MCE2595318.1"/>
    <property type="molecule type" value="Genomic_DNA"/>
</dbReference>
<evidence type="ECO:0000313" key="3">
    <source>
        <dbReference type="Proteomes" id="UP001201273"/>
    </source>
</evidence>
<name>A0ABS8W9W8_9GAMM</name>